<proteinExistence type="predicted"/>
<feature type="transmembrane region" description="Helical" evidence="1">
    <location>
        <begin position="15"/>
        <end position="35"/>
    </location>
</feature>
<feature type="transmembrane region" description="Helical" evidence="1">
    <location>
        <begin position="102"/>
        <end position="126"/>
    </location>
</feature>
<organism evidence="2 3">
    <name type="scientific">Panagrellus redivivus</name>
    <name type="common">Microworm</name>
    <dbReference type="NCBI Taxonomy" id="6233"/>
    <lineage>
        <taxon>Eukaryota</taxon>
        <taxon>Metazoa</taxon>
        <taxon>Ecdysozoa</taxon>
        <taxon>Nematoda</taxon>
        <taxon>Chromadorea</taxon>
        <taxon>Rhabditida</taxon>
        <taxon>Tylenchina</taxon>
        <taxon>Panagrolaimomorpha</taxon>
        <taxon>Panagrolaimoidea</taxon>
        <taxon>Panagrolaimidae</taxon>
        <taxon>Panagrellus</taxon>
    </lineage>
</organism>
<dbReference type="PANTHER" id="PTHR22943:SF248">
    <property type="entry name" value="SEVEN TM RECEPTOR"/>
    <property type="match status" value="1"/>
</dbReference>
<evidence type="ECO:0000313" key="3">
    <source>
        <dbReference type="WBParaSite" id="Pan_g318.t1"/>
    </source>
</evidence>
<dbReference type="Proteomes" id="UP000492821">
    <property type="component" value="Unassembled WGS sequence"/>
</dbReference>
<keyword evidence="2" id="KW-1185">Reference proteome</keyword>
<sequence length="335" mass="37260">MQVLGFSLYERTFRFYNIVFACVLTYIFNGILLYAVVTKSSKWLGPYLKMFYTEIFINIAFVTTSVLTGISYFSAVVNGHFCFFHIVAGVINEPSQPWTTLLVLPCVFFLNWNITIVPVHFVYRYFAVCRNYEMSLKTFLASLALSALGPAIYVGAIGIGEFKDDHLRASVAHVFQGTDWMSPNGNPPSFAVMIADGITLHTVIVPISTLVSYSIVAVCAIAISLRVGRMRKIQDTTHHRKNFQLNLVLLCHALVPFIVSALPSGGVQTAKIFGLKMPAFVGYITLLTPYSSVANPIMALLIVSPYRRFWLRPIQRKVFPKGPVAGKLFASTTNG</sequence>
<dbReference type="PANTHER" id="PTHR22943">
    <property type="entry name" value="7-TRANSMEMBRANE DOMAIN RECEPTOR C.ELEGANS"/>
    <property type="match status" value="1"/>
</dbReference>
<keyword evidence="1" id="KW-0472">Membrane</keyword>
<protein>
    <submittedName>
        <fullName evidence="3">G protein-coupled receptor</fullName>
    </submittedName>
</protein>
<feature type="transmembrane region" description="Helical" evidence="1">
    <location>
        <begin position="203"/>
        <end position="225"/>
    </location>
</feature>
<keyword evidence="1" id="KW-0812">Transmembrane</keyword>
<feature type="transmembrane region" description="Helical" evidence="1">
    <location>
        <begin position="55"/>
        <end position="75"/>
    </location>
</feature>
<dbReference type="SUPFAM" id="SSF81321">
    <property type="entry name" value="Family A G protein-coupled receptor-like"/>
    <property type="match status" value="1"/>
</dbReference>
<dbReference type="AlphaFoldDB" id="A0A7E4VU32"/>
<reference evidence="2" key="1">
    <citation type="journal article" date="2013" name="Genetics">
        <title>The draft genome and transcriptome of Panagrellus redivivus are shaped by the harsh demands of a free-living lifestyle.</title>
        <authorList>
            <person name="Srinivasan J."/>
            <person name="Dillman A.R."/>
            <person name="Macchietto M.G."/>
            <person name="Heikkinen L."/>
            <person name="Lakso M."/>
            <person name="Fracchia K.M."/>
            <person name="Antoshechkin I."/>
            <person name="Mortazavi A."/>
            <person name="Wong G."/>
            <person name="Sternberg P.W."/>
        </authorList>
    </citation>
    <scope>NUCLEOTIDE SEQUENCE [LARGE SCALE GENOMIC DNA]</scope>
    <source>
        <strain evidence="2">MT8872</strain>
    </source>
</reference>
<keyword evidence="1" id="KW-1133">Transmembrane helix</keyword>
<reference evidence="3" key="2">
    <citation type="submission" date="2020-10" db="UniProtKB">
        <authorList>
            <consortium name="WormBaseParasite"/>
        </authorList>
    </citation>
    <scope>IDENTIFICATION</scope>
</reference>
<dbReference type="Pfam" id="PF10326">
    <property type="entry name" value="7TM_GPCR_Str"/>
    <property type="match status" value="1"/>
</dbReference>
<name>A0A7E4VU32_PANRE</name>
<dbReference type="WBParaSite" id="Pan_g318.t1">
    <property type="protein sequence ID" value="Pan_g318.t1"/>
    <property type="gene ID" value="Pan_g318"/>
</dbReference>
<evidence type="ECO:0000256" key="1">
    <source>
        <dbReference type="SAM" id="Phobius"/>
    </source>
</evidence>
<dbReference type="InterPro" id="IPR019428">
    <property type="entry name" value="7TM_GPCR_serpentine_rcpt_Str"/>
</dbReference>
<accession>A0A7E4VU32</accession>
<feature type="transmembrane region" description="Helical" evidence="1">
    <location>
        <begin position="245"/>
        <end position="263"/>
    </location>
</feature>
<evidence type="ECO:0000313" key="2">
    <source>
        <dbReference type="Proteomes" id="UP000492821"/>
    </source>
</evidence>
<feature type="transmembrane region" description="Helical" evidence="1">
    <location>
        <begin position="138"/>
        <end position="159"/>
    </location>
</feature>
<feature type="transmembrane region" description="Helical" evidence="1">
    <location>
        <begin position="283"/>
        <end position="303"/>
    </location>
</feature>